<dbReference type="Gene3D" id="3.30.920.50">
    <property type="entry name" value="Beta-1,3-glucanase, C-terminal domain"/>
    <property type="match status" value="1"/>
</dbReference>
<dbReference type="Pfam" id="PF07679">
    <property type="entry name" value="I-set"/>
    <property type="match status" value="2"/>
</dbReference>
<dbReference type="InterPro" id="IPR017853">
    <property type="entry name" value="GH"/>
</dbReference>
<evidence type="ECO:0000256" key="4">
    <source>
        <dbReference type="SAM" id="MobiDB-lite"/>
    </source>
</evidence>
<keyword evidence="2" id="KW-0378">Hydrolase</keyword>
<dbReference type="EMBL" id="JAARLZ010000001">
    <property type="protein sequence ID" value="NII04888.1"/>
    <property type="molecule type" value="Genomic_DNA"/>
</dbReference>
<feature type="domain" description="Ig-like" evidence="7">
    <location>
        <begin position="1162"/>
        <end position="1245"/>
    </location>
</feature>
<dbReference type="Gene3D" id="3.20.20.80">
    <property type="entry name" value="Glycosidases"/>
    <property type="match status" value="1"/>
</dbReference>
<protein>
    <recommendedName>
        <fullName evidence="11">DUF4982 domain-containing protein</fullName>
    </recommendedName>
</protein>
<dbReference type="PROSITE" id="PS50022">
    <property type="entry name" value="FA58C_3"/>
    <property type="match status" value="2"/>
</dbReference>
<dbReference type="GO" id="GO:0004553">
    <property type="term" value="F:hydrolase activity, hydrolyzing O-glycosyl compounds"/>
    <property type="evidence" value="ECO:0007669"/>
    <property type="project" value="InterPro"/>
</dbReference>
<feature type="region of interest" description="Disordered" evidence="4">
    <location>
        <begin position="1863"/>
        <end position="1893"/>
    </location>
</feature>
<dbReference type="SUPFAM" id="SSF49785">
    <property type="entry name" value="Galactose-binding domain-like"/>
    <property type="match status" value="3"/>
</dbReference>
<dbReference type="InterPro" id="IPR003599">
    <property type="entry name" value="Ig_sub"/>
</dbReference>
<evidence type="ECO:0000259" key="7">
    <source>
        <dbReference type="PROSITE" id="PS50835"/>
    </source>
</evidence>
<feature type="signal peptide" evidence="5">
    <location>
        <begin position="1"/>
        <end position="34"/>
    </location>
</feature>
<dbReference type="Pfam" id="PF16483">
    <property type="entry name" value="Glyco_hydro_64"/>
    <property type="match status" value="1"/>
</dbReference>
<evidence type="ECO:0000256" key="2">
    <source>
        <dbReference type="ARBA" id="ARBA00022801"/>
    </source>
</evidence>
<evidence type="ECO:0000313" key="9">
    <source>
        <dbReference type="EMBL" id="NII04888.1"/>
    </source>
</evidence>
<feature type="chain" id="PRO_5031100738" description="DUF4982 domain-containing protein" evidence="5">
    <location>
        <begin position="35"/>
        <end position="2281"/>
    </location>
</feature>
<sequence>MKSHPASPPGSPGRGRLSAFIAMALLGATVTAHAVTLAPSDRQDINIGATPWKYIKQYINQSGHAAVPNGDDGANPSYDDSQWEVVGLPHAANDFTTFINQESGGGQGSLDGSLSWYRKVLTDSASYRGKKVMIEFEGAHTGDRVYVNGQFIPGTGTLNQPNQPNANATHVYGFIPHIVDLTPYLRYDGTDVIAVKVERDGGDIFQDPGFGGAFRFGQSEAGIFRPVKLHVTNLVHIPENVYEGQNTWGTYVGTQSLGANNQSAVIDVQTNVVNDTDVPKTVTLTTQIVDENGKVVASDQKQQELAPHQAPNDVAPVFDQHLTVSGADLHLWWPNGSLHNVARPGDTGRPRPYMYKVFHTVSIDGAIVDAKQSPLGIRMITWDKSYPYVNGERFRADGASGRYDYPALGSSVPEEQQWRDLQLFAAGGGDMWRPGHSSSSPEFVEAADALGVFIIQPSGDGEGGFDKECASKGDATAVSQCLYMRNVKREVHRDMVIRDRSHPSILAWETDNGAILNSFALELRALAAKWDNIAPRAASDRSGATDPTTGQPIINGDLFSCSKAGCETSMKAGAFKNLPVWGAEYWGIGSQRQAYDAQLAMLLNYMVPYSQARSVGTFGMSQWYFADTPGETGNFDEGTEDSTHWTYQHVNGDPNQPIAQYPDGTQIKNFAHNVRSLGDSMVDQNRFPKLIYYAYDALWTPFQLQPVVKLANTWNRSGDIRVSGFTNCPAARLLINDVQQGTDQQPNDWTSIDQASYNLVNGNAGDPNGPSETTGKMQNVAQAAATTKLPQQVHWDVTWQSGTAKLQCIGTDGNVVQDANNQPVEDVLNTAGKPDHILLTVVPDVALTKPDGSSFAVTANGSDAAFIEARVLDANNVLVPVEGDVNVTFTVTSGDSLVTYQGGTQQLVDWSAGSTTNFDGSQEPIHGYHSPGDHELKFEGGLQKIALRTKFTPGQVTVTATATGMTAGSATFQISPVQQPSTPLGPPSLIATPQDDSVTVGSSGHFEAAVSGAQPMTFTWKKNGVVIDGATTSAYDTPATVQGDDGSTYTVSAHNSLGDTPDSAPATLHVFAAQAVTITQPLQAVTVDAGQPAHFQVAAGGSPKLSYKWFHNGTQIVGADGPSYDIAAVQASDAGNFSVEVDNPVAPATSGPVALTVNAARPPVFTASLGDVRANLGQSASFTANVAGSSPFHYQWMHGTLAVGTDSPTLTIPAVSQTDVGGYQVIVTNILGSASAATSNTAQLTLAPPGANLAREKVTYASGVQDANGTPSSYAVDGDDTTRWASEQDSDPAKTDAAWFEVDLGAVQTFDHVVIKWEAAYGADYKIQVSNDKDTGFTDVLENSTGTGGTDDLSFPHPVSGRYVRMQGVKRGTNYGYSMYEFEVFNTPSCCDAPSRYIVQDDNHVTDTLSGLTWERHERSLADEGAQYKRSKAADDCAQVNARLPSAAEALAISGKNLSTNAFPQDWSTWTTDNDPGDADKALMVSRSGDVTPQLAENYPGSAICVSGSATALPAPLISAPLVAQTAGVGRSAHFAVAATGTGQMTYEWFKNGDSVSVTYDGTYATPALTAADNTAQYQVKVTNAQGIATLSNVVQLTVDNSTSGFDLPPWETPPQNTGGNQGNNGGNSDNPGTPGDGQNGVNVALHASATSLKNENDTYLGPGNAVDGDFTTRWGSSFDPEAWIALDLGSQQTFDHVILRWENAYSTSHNIEVSNTGNGTDWQPVTAQPFTGQGGVERVDFPAQTARYVRMHSLAKNTVGYGVSLWEFEVYQPVTPQFVSQPSAQALTAGQTATFTVSVKASGQPTYQWRFNGVNIPGATQATYTKVVATTDAGSYDVVVTNGLGQSVTSNAAVLSVAAAQGSGNQGTGTGTGGTGTSGTGNGGSSANNDPPEGFNYDIYPGFVGVQLRNTTNGKWSDDQIYVEVIAKDPATQQYAWIDPNGDIAPITVADNTATGHLTKNGNPYPNYAFTLAQTKLLKLPKSFAGRIFISFGEPLYMANNVAADGTVGFAGPSLTNATDPNINTYYDWYEYTWADNGMWINTTQVDQFSFPLVVDLYGDNKTTHQTAGITETRSQIFTEYNQEVGPEFQIPNLGDSSLRIPAPNDDAFQASGSQAHYFDPYIDEVWQYYTTNNLHMTMGAMQFDGKVIDGVLTLTHTNWADTQQPGEEQGRLYQIKKPASVDVFGGEGHLADGTDPWGIVEQLEAQMAGAFNRHVMEDVTKWNDDTQYYLQAPTNYYAKFWHKHNIGGNAYGFSYDDVANHSSSLQSTQPEHLELSIGW</sequence>
<keyword evidence="10" id="KW-1185">Reference proteome</keyword>
<dbReference type="InterPro" id="IPR006103">
    <property type="entry name" value="Glyco_hydro_2_cat"/>
</dbReference>
<dbReference type="SUPFAM" id="SSF51445">
    <property type="entry name" value="(Trans)glycosidases"/>
    <property type="match status" value="1"/>
</dbReference>
<dbReference type="InterPro" id="IPR013098">
    <property type="entry name" value="Ig_I-set"/>
</dbReference>
<dbReference type="InterPro" id="IPR007110">
    <property type="entry name" value="Ig-like_dom"/>
</dbReference>
<dbReference type="InterPro" id="IPR051913">
    <property type="entry name" value="GH2_Domain-Containing"/>
</dbReference>
<dbReference type="PROSITE" id="PS52006">
    <property type="entry name" value="GH64"/>
    <property type="match status" value="1"/>
</dbReference>
<feature type="domain" description="F5/8 type C" evidence="6">
    <location>
        <begin position="1241"/>
        <end position="1387"/>
    </location>
</feature>
<feature type="region of interest" description="Disordered" evidence="4">
    <location>
        <begin position="1603"/>
        <end position="1642"/>
    </location>
</feature>
<keyword evidence="5" id="KW-0732">Signal</keyword>
<comment type="similarity">
    <text evidence="1">Belongs to the glycosyl hydrolase 2 family.</text>
</comment>
<dbReference type="Gene3D" id="2.60.40.10">
    <property type="entry name" value="Immunoglobulins"/>
    <property type="match status" value="8"/>
</dbReference>
<comment type="caution">
    <text evidence="9">The sequence shown here is derived from an EMBL/GenBank/DDBJ whole genome shotgun (WGS) entry which is preliminary data.</text>
</comment>
<feature type="domain" description="GH64" evidence="8">
    <location>
        <begin position="1902"/>
        <end position="2281"/>
    </location>
</feature>
<dbReference type="SUPFAM" id="SSF48726">
    <property type="entry name" value="Immunoglobulin"/>
    <property type="match status" value="5"/>
</dbReference>
<feature type="region of interest" description="Disordered" evidence="4">
    <location>
        <begin position="1269"/>
        <end position="1290"/>
    </location>
</feature>
<evidence type="ECO:0000313" key="10">
    <source>
        <dbReference type="Proteomes" id="UP000490980"/>
    </source>
</evidence>
<dbReference type="InterPro" id="IPR032477">
    <property type="entry name" value="Glyco_hydro_64"/>
</dbReference>
<evidence type="ECO:0008006" key="11">
    <source>
        <dbReference type="Google" id="ProtNLM"/>
    </source>
</evidence>
<feature type="domain" description="F5/8 type C" evidence="6">
    <location>
        <begin position="1629"/>
        <end position="1774"/>
    </location>
</feature>
<dbReference type="InterPro" id="IPR036156">
    <property type="entry name" value="Beta-gal/glucu_dom_sf"/>
</dbReference>
<evidence type="ECO:0000259" key="8">
    <source>
        <dbReference type="PROSITE" id="PS52006"/>
    </source>
</evidence>
<dbReference type="InterPro" id="IPR008979">
    <property type="entry name" value="Galactose-bd-like_sf"/>
</dbReference>
<feature type="domain" description="Ig-like" evidence="7">
    <location>
        <begin position="987"/>
        <end position="1067"/>
    </location>
</feature>
<dbReference type="Gene3D" id="2.60.110.10">
    <property type="entry name" value="Thaumatin"/>
    <property type="match status" value="1"/>
</dbReference>
<evidence type="ECO:0000256" key="5">
    <source>
        <dbReference type="SAM" id="SignalP"/>
    </source>
</evidence>
<dbReference type="Pfam" id="PF02836">
    <property type="entry name" value="Glyco_hydro_2_C"/>
    <property type="match status" value="1"/>
</dbReference>
<dbReference type="CDD" id="cd09214">
    <property type="entry name" value="GH64-like"/>
    <property type="match status" value="1"/>
</dbReference>
<feature type="domain" description="Ig-like" evidence="7">
    <location>
        <begin position="1777"/>
        <end position="1857"/>
    </location>
</feature>
<evidence type="ECO:0000259" key="6">
    <source>
        <dbReference type="PROSITE" id="PS50022"/>
    </source>
</evidence>
<dbReference type="InterPro" id="IPR000421">
    <property type="entry name" value="FA58C"/>
</dbReference>
<dbReference type="PROSITE" id="PS50835">
    <property type="entry name" value="IG_LIKE"/>
    <property type="match status" value="3"/>
</dbReference>
<reference evidence="9 10" key="1">
    <citation type="submission" date="2020-03" db="EMBL/GenBank/DDBJ databases">
        <authorList>
            <person name="Lai Q."/>
        </authorList>
    </citation>
    <scope>NUCLEOTIDE SEQUENCE [LARGE SCALE GENOMIC DNA]</scope>
    <source>
        <strain evidence="9 10">CCUG 25036</strain>
    </source>
</reference>
<dbReference type="Gene3D" id="2.60.120.260">
    <property type="entry name" value="Galactose-binding domain-like"/>
    <property type="match status" value="3"/>
</dbReference>
<dbReference type="InterPro" id="IPR037176">
    <property type="entry name" value="Osmotin/thaumatin-like_sf"/>
</dbReference>
<dbReference type="Pfam" id="PF00754">
    <property type="entry name" value="F5_F8_type_C"/>
    <property type="match status" value="2"/>
</dbReference>
<dbReference type="RefSeq" id="WP_166945594.1">
    <property type="nucleotide sequence ID" value="NZ_JAARLZ010000001.1"/>
</dbReference>
<dbReference type="Proteomes" id="UP000490980">
    <property type="component" value="Unassembled WGS sequence"/>
</dbReference>
<dbReference type="InterPro" id="IPR006102">
    <property type="entry name" value="Ig-like_GH2"/>
</dbReference>
<dbReference type="PANTHER" id="PTHR42732:SF1">
    <property type="entry name" value="BETA-MANNOSIDASE"/>
    <property type="match status" value="1"/>
</dbReference>
<dbReference type="InterPro" id="IPR013783">
    <property type="entry name" value="Ig-like_fold"/>
</dbReference>
<dbReference type="Pfam" id="PF00703">
    <property type="entry name" value="Glyco_hydro_2"/>
    <property type="match status" value="1"/>
</dbReference>
<dbReference type="Pfam" id="PF13927">
    <property type="entry name" value="Ig_3"/>
    <property type="match status" value="2"/>
</dbReference>
<gene>
    <name evidence="9" type="ORF">HBF25_00650</name>
</gene>
<dbReference type="InterPro" id="IPR036179">
    <property type="entry name" value="Ig-like_dom_sf"/>
</dbReference>
<dbReference type="SUPFAM" id="SSF49303">
    <property type="entry name" value="beta-Galactosidase/glucuronidase domain"/>
    <property type="match status" value="1"/>
</dbReference>
<dbReference type="GO" id="GO:0005975">
    <property type="term" value="P:carbohydrate metabolic process"/>
    <property type="evidence" value="ECO:0007669"/>
    <property type="project" value="InterPro"/>
</dbReference>
<name>A0A7X5U6N9_9GAMM</name>
<accession>A0A7X5U6N9</accession>
<dbReference type="PANTHER" id="PTHR42732">
    <property type="entry name" value="BETA-GALACTOSIDASE"/>
    <property type="match status" value="1"/>
</dbReference>
<proteinExistence type="inferred from homology"/>
<evidence type="ECO:0000256" key="3">
    <source>
        <dbReference type="ARBA" id="ARBA00023295"/>
    </source>
</evidence>
<dbReference type="InterPro" id="IPR042517">
    <property type="entry name" value="Glyco_hydro_64_N_2"/>
</dbReference>
<keyword evidence="3" id="KW-0326">Glycosidase</keyword>
<dbReference type="SMART" id="SM00409">
    <property type="entry name" value="IG"/>
    <property type="match status" value="6"/>
</dbReference>
<feature type="compositionally biased region" description="Gly residues" evidence="4">
    <location>
        <begin position="1865"/>
        <end position="1885"/>
    </location>
</feature>
<evidence type="ECO:0000256" key="1">
    <source>
        <dbReference type="ARBA" id="ARBA00007401"/>
    </source>
</evidence>
<organism evidence="9 10">
    <name type="scientific">Luteibacter anthropi</name>
    <dbReference type="NCBI Taxonomy" id="564369"/>
    <lineage>
        <taxon>Bacteria</taxon>
        <taxon>Pseudomonadati</taxon>
        <taxon>Pseudomonadota</taxon>
        <taxon>Gammaproteobacteria</taxon>
        <taxon>Lysobacterales</taxon>
        <taxon>Rhodanobacteraceae</taxon>
        <taxon>Luteibacter</taxon>
    </lineage>
</organism>